<evidence type="ECO:0000313" key="5">
    <source>
        <dbReference type="Proteomes" id="UP000002016"/>
    </source>
</evidence>
<dbReference type="RefSeq" id="WP_012003956.1">
    <property type="nucleotide sequence ID" value="NC_009828.1"/>
</dbReference>
<reference evidence="4 5" key="2">
    <citation type="journal article" date="2009" name="Proc. Natl. Acad. Sci. U.S.A.">
        <title>On the chimeric nature, thermophilic origin, and phylogenetic placement of the Thermotogales.</title>
        <authorList>
            <person name="Zhaxybayeva O."/>
            <person name="Swithers K.S."/>
            <person name="Lapierre P."/>
            <person name="Fournier G.P."/>
            <person name="Bickhart D.M."/>
            <person name="DeBoy R.T."/>
            <person name="Nelson K.E."/>
            <person name="Nesbo C.L."/>
            <person name="Doolittle W.F."/>
            <person name="Gogarten J.P."/>
            <person name="Noll K.M."/>
        </authorList>
    </citation>
    <scope>NUCLEOTIDE SEQUENCE [LARGE SCALE GENOMIC DNA]</scope>
    <source>
        <strain evidence="5">ATCC BAA-301 / DSM 14385 / NBRC 107922 / TMO</strain>
    </source>
</reference>
<feature type="transmembrane region" description="Helical" evidence="2">
    <location>
        <begin position="15"/>
        <end position="42"/>
    </location>
</feature>
<gene>
    <name evidence="4" type="ordered locus">Tlet_1926</name>
</gene>
<evidence type="ECO:0000259" key="3">
    <source>
        <dbReference type="Pfam" id="PF09851"/>
    </source>
</evidence>
<proteinExistence type="predicted"/>
<reference evidence="4 5" key="1">
    <citation type="submission" date="2007-08" db="EMBL/GenBank/DDBJ databases">
        <title>Complete sequence of Thermotoga lettingae TMO.</title>
        <authorList>
            <consortium name="US DOE Joint Genome Institute"/>
            <person name="Copeland A."/>
            <person name="Lucas S."/>
            <person name="Lapidus A."/>
            <person name="Barry K."/>
            <person name="Glavina del Rio T."/>
            <person name="Dalin E."/>
            <person name="Tice H."/>
            <person name="Pitluck S."/>
            <person name="Foster B."/>
            <person name="Bruce D."/>
            <person name="Schmutz J."/>
            <person name="Larimer F."/>
            <person name="Land M."/>
            <person name="Hauser L."/>
            <person name="Kyrpides N."/>
            <person name="Mikhailova N."/>
            <person name="Nelson K."/>
            <person name="Gogarten J.P."/>
            <person name="Noll K."/>
            <person name="Richardson P."/>
        </authorList>
    </citation>
    <scope>NUCLEOTIDE SEQUENCE [LARGE SCALE GENOMIC DNA]</scope>
    <source>
        <strain evidence="5">ATCC BAA-301 / DSM 14385 / NBRC 107922 / TMO</strain>
    </source>
</reference>
<dbReference type="InterPro" id="IPR018649">
    <property type="entry name" value="SHOCT"/>
</dbReference>
<accession>A8F8J6</accession>
<sequence length="82" mass="9946" precursor="true">MCWWWFGRWNFFSHWNWFGAVIMIVWSIVVIVAAAMFFRWFFSSFGANAMEKSNRALEILKERLAKGEITEEEYERLKKTLV</sequence>
<dbReference type="AlphaFoldDB" id="A8F8J6"/>
<dbReference type="eggNOG" id="COG3462">
    <property type="taxonomic scope" value="Bacteria"/>
</dbReference>
<dbReference type="STRING" id="416591.Tlet_1926"/>
<organism evidence="4 5">
    <name type="scientific">Pseudothermotoga lettingae (strain ATCC BAA-301 / DSM 14385 / NBRC 107922 / TMO)</name>
    <name type="common">Thermotoga lettingae</name>
    <dbReference type="NCBI Taxonomy" id="416591"/>
    <lineage>
        <taxon>Bacteria</taxon>
        <taxon>Thermotogati</taxon>
        <taxon>Thermotogota</taxon>
        <taxon>Thermotogae</taxon>
        <taxon>Thermotogales</taxon>
        <taxon>Thermotogaceae</taxon>
        <taxon>Pseudothermotoga</taxon>
    </lineage>
</organism>
<keyword evidence="2" id="KW-0812">Transmembrane</keyword>
<evidence type="ECO:0000313" key="4">
    <source>
        <dbReference type="EMBL" id="ABV34480.1"/>
    </source>
</evidence>
<protein>
    <recommendedName>
        <fullName evidence="3">SHOCT domain-containing protein</fullName>
    </recommendedName>
</protein>
<name>A8F8J6_PSELT</name>
<keyword evidence="2" id="KW-0472">Membrane</keyword>
<keyword evidence="2" id="KW-1133">Transmembrane helix</keyword>
<keyword evidence="1" id="KW-0175">Coiled coil</keyword>
<dbReference type="OrthoDB" id="49251at2"/>
<feature type="domain" description="SHOCT" evidence="3">
    <location>
        <begin position="56"/>
        <end position="81"/>
    </location>
</feature>
<evidence type="ECO:0000256" key="2">
    <source>
        <dbReference type="SAM" id="Phobius"/>
    </source>
</evidence>
<dbReference type="Proteomes" id="UP000002016">
    <property type="component" value="Chromosome"/>
</dbReference>
<keyword evidence="5" id="KW-1185">Reference proteome</keyword>
<dbReference type="Pfam" id="PF09851">
    <property type="entry name" value="SHOCT"/>
    <property type="match status" value="1"/>
</dbReference>
<feature type="coiled-coil region" evidence="1">
    <location>
        <begin position="50"/>
        <end position="77"/>
    </location>
</feature>
<evidence type="ECO:0000256" key="1">
    <source>
        <dbReference type="SAM" id="Coils"/>
    </source>
</evidence>
<dbReference type="HOGENOM" id="CLU_159099_3_1_0"/>
<dbReference type="EMBL" id="CP000812">
    <property type="protein sequence ID" value="ABV34480.1"/>
    <property type="molecule type" value="Genomic_DNA"/>
</dbReference>
<dbReference type="KEGG" id="tle:Tlet_1926"/>